<feature type="signal peptide" evidence="1">
    <location>
        <begin position="1"/>
        <end position="22"/>
    </location>
</feature>
<evidence type="ECO:0000256" key="1">
    <source>
        <dbReference type="SAM" id="SignalP"/>
    </source>
</evidence>
<evidence type="ECO:0000313" key="3">
    <source>
        <dbReference type="Proteomes" id="UP001317742"/>
    </source>
</evidence>
<gene>
    <name evidence="2" type="ORF">SYK_26040</name>
</gene>
<dbReference type="Proteomes" id="UP001317742">
    <property type="component" value="Chromosome"/>
</dbReference>
<feature type="chain" id="PRO_5047041826" evidence="1">
    <location>
        <begin position="23"/>
        <end position="143"/>
    </location>
</feature>
<proteinExistence type="predicted"/>
<dbReference type="RefSeq" id="WP_281760747.1">
    <property type="nucleotide sequence ID" value="NZ_AP026709.1"/>
</dbReference>
<dbReference type="EMBL" id="AP026709">
    <property type="protein sequence ID" value="BDQ38244.1"/>
    <property type="molecule type" value="Genomic_DNA"/>
</dbReference>
<accession>A0ABM8B3P1</accession>
<organism evidence="2 3">
    <name type="scientific">Pseudodesulfovibrio nedwellii</name>
    <dbReference type="NCBI Taxonomy" id="2973072"/>
    <lineage>
        <taxon>Bacteria</taxon>
        <taxon>Pseudomonadati</taxon>
        <taxon>Thermodesulfobacteriota</taxon>
        <taxon>Desulfovibrionia</taxon>
        <taxon>Desulfovibrionales</taxon>
        <taxon>Desulfovibrionaceae</taxon>
    </lineage>
</organism>
<protein>
    <submittedName>
        <fullName evidence="2">Uncharacterized protein</fullName>
    </submittedName>
</protein>
<evidence type="ECO:0000313" key="2">
    <source>
        <dbReference type="EMBL" id="BDQ38244.1"/>
    </source>
</evidence>
<name>A0ABM8B3P1_9BACT</name>
<sequence length="143" mass="15188">MKKSALVLTLLAVLCLCSSVFAGDWNLAELKTQAAKAIPNGQEIGAAADKDSAFVGMQANGLNYQFTLASDQESQMPDAQVLEYKGHKAFFFEPGMPGSGGLMILLDSKKSLTILCMAGFDSDKEITSENMTAIADKMNLGAL</sequence>
<keyword evidence="1" id="KW-0732">Signal</keyword>
<reference evidence="2 3" key="1">
    <citation type="submission" date="2022-08" db="EMBL/GenBank/DDBJ databases">
        <title>Genome Sequence of the sulphate-reducing bacterium, Pseudodesulfovibrio sp. SYK.</title>
        <authorList>
            <person name="Kondo R."/>
            <person name="Kataoka T."/>
        </authorList>
    </citation>
    <scope>NUCLEOTIDE SEQUENCE [LARGE SCALE GENOMIC DNA]</scope>
    <source>
        <strain evidence="2 3">SYK</strain>
    </source>
</reference>
<keyword evidence="3" id="KW-1185">Reference proteome</keyword>